<evidence type="ECO:0000256" key="8">
    <source>
        <dbReference type="ARBA" id="ARBA00022536"/>
    </source>
</evidence>
<evidence type="ECO:0000259" key="32">
    <source>
        <dbReference type="PROSITE" id="PS50268"/>
    </source>
</evidence>
<feature type="domain" description="Cadherin" evidence="32">
    <location>
        <begin position="676"/>
        <end position="780"/>
    </location>
</feature>
<feature type="domain" description="SH2" evidence="29">
    <location>
        <begin position="3398"/>
        <end position="3503"/>
    </location>
</feature>
<evidence type="ECO:0000313" key="34">
    <source>
        <dbReference type="EMBL" id="PFX29442.1"/>
    </source>
</evidence>
<keyword evidence="25" id="KW-0333">Golgi apparatus</keyword>
<dbReference type="InterPro" id="IPR001881">
    <property type="entry name" value="EGF-like_Ca-bd_dom"/>
</dbReference>
<keyword evidence="12 25" id="KW-0732">Signal</keyword>
<dbReference type="PANTHER" id="PTHR24026">
    <property type="entry name" value="FAT ATYPICAL CADHERIN-RELATED"/>
    <property type="match status" value="1"/>
</dbReference>
<feature type="signal peptide" evidence="28">
    <location>
        <begin position="1"/>
        <end position="21"/>
    </location>
</feature>
<protein>
    <recommendedName>
        <fullName evidence="25">Hedgehog protein</fullName>
    </recommendedName>
</protein>
<dbReference type="GO" id="GO:0005886">
    <property type="term" value="C:plasma membrane"/>
    <property type="evidence" value="ECO:0007669"/>
    <property type="project" value="UniProtKB-SubCell"/>
</dbReference>
<feature type="domain" description="Cadherin" evidence="32">
    <location>
        <begin position="2348"/>
        <end position="2452"/>
    </location>
</feature>
<evidence type="ECO:0000256" key="17">
    <source>
        <dbReference type="ARBA" id="ARBA00022889"/>
    </source>
</evidence>
<dbReference type="PRINTS" id="PR00453">
    <property type="entry name" value="VWFADOMAIN"/>
</dbReference>
<comment type="similarity">
    <text evidence="4 25">Belongs to the hedgehog family.</text>
</comment>
<keyword evidence="8 23" id="KW-0245">EGF-like domain</keyword>
<dbReference type="SMART" id="SM00409">
    <property type="entry name" value="IG"/>
    <property type="match status" value="2"/>
</dbReference>
<dbReference type="FunFam" id="2.60.40.60:FF:000013">
    <property type="entry name" value="Cadherin EGF LAG seven-pass G-type receptor"/>
    <property type="match status" value="1"/>
</dbReference>
<reference evidence="35" key="1">
    <citation type="journal article" date="2017" name="bioRxiv">
        <title>Comparative analysis of the genomes of Stylophora pistillata and Acropora digitifera provides evidence for extensive differences between species of corals.</title>
        <authorList>
            <person name="Voolstra C.R."/>
            <person name="Li Y."/>
            <person name="Liew Y.J."/>
            <person name="Baumgarten S."/>
            <person name="Zoccola D."/>
            <person name="Flot J.-F."/>
            <person name="Tambutte S."/>
            <person name="Allemand D."/>
            <person name="Aranda M."/>
        </authorList>
    </citation>
    <scope>NUCLEOTIDE SEQUENCE [LARGE SCALE GENOMIC DNA]</scope>
</reference>
<dbReference type="FunFam" id="3.40.50.410:FF:000004">
    <property type="entry name" value="collagen alpha-6(VI) chain"/>
    <property type="match status" value="1"/>
</dbReference>
<dbReference type="FunFam" id="2.60.40.60:FF:000276">
    <property type="entry name" value="FAT atypical cadherin 2"/>
    <property type="match status" value="1"/>
</dbReference>
<dbReference type="EMBL" id="LSMT01000065">
    <property type="protein sequence ID" value="PFX29442.1"/>
    <property type="molecule type" value="Genomic_DNA"/>
</dbReference>
<feature type="domain" description="Cadherin" evidence="32">
    <location>
        <begin position="467"/>
        <end position="567"/>
    </location>
</feature>
<dbReference type="Pfam" id="PF00008">
    <property type="entry name" value="EGF"/>
    <property type="match status" value="1"/>
</dbReference>
<dbReference type="FunFam" id="2.60.40.60:FF:000181">
    <property type="entry name" value="Predicted protein"/>
    <property type="match status" value="4"/>
</dbReference>
<dbReference type="InterPro" id="IPR015919">
    <property type="entry name" value="Cadherin-like_sf"/>
</dbReference>
<evidence type="ECO:0000256" key="15">
    <source>
        <dbReference type="ARBA" id="ARBA00022813"/>
    </source>
</evidence>
<keyword evidence="11" id="KW-0479">Metal-binding</keyword>
<dbReference type="Proteomes" id="UP000225706">
    <property type="component" value="Unassembled WGS sequence"/>
</dbReference>
<dbReference type="InterPro" id="IPR002126">
    <property type="entry name" value="Cadherin-like_dom"/>
</dbReference>
<comment type="subcellular location">
    <molecule>Sonic hedgehog protein</molecule>
    <subcellularLocation>
        <location evidence="25">Endoplasmic reticulum membrane</location>
    </subcellularLocation>
    <subcellularLocation>
        <location evidence="25">Golgi apparatus membrane</location>
    </subcellularLocation>
</comment>
<dbReference type="InterPro" id="IPR002035">
    <property type="entry name" value="VWF_A"/>
</dbReference>
<keyword evidence="6 25" id="KW-1003">Cell membrane</keyword>
<dbReference type="SMART" id="SM00179">
    <property type="entry name" value="EGF_CA"/>
    <property type="match status" value="2"/>
</dbReference>
<dbReference type="InterPro" id="IPR018097">
    <property type="entry name" value="EGF_Ca-bd_CS"/>
</dbReference>
<evidence type="ECO:0000256" key="6">
    <source>
        <dbReference type="ARBA" id="ARBA00022475"/>
    </source>
</evidence>
<dbReference type="Gene3D" id="3.30.505.10">
    <property type="entry name" value="SH2 domain"/>
    <property type="match status" value="1"/>
</dbReference>
<evidence type="ECO:0000256" key="22">
    <source>
        <dbReference type="PROSITE-ProRule" id="PRU00043"/>
    </source>
</evidence>
<feature type="disulfide bond" evidence="23">
    <location>
        <begin position="3024"/>
        <end position="3033"/>
    </location>
</feature>
<feature type="region of interest" description="Disordered" evidence="26">
    <location>
        <begin position="3205"/>
        <end position="3224"/>
    </location>
</feature>
<dbReference type="Gene3D" id="2.60.40.10">
    <property type="entry name" value="Immunoglobulins"/>
    <property type="match status" value="2"/>
</dbReference>
<dbReference type="SMART" id="SM00252">
    <property type="entry name" value="SH2"/>
    <property type="match status" value="1"/>
</dbReference>
<dbReference type="FunFam" id="2.10.25.10:FF:000472">
    <property type="entry name" value="Uncharacterized protein, isoform A"/>
    <property type="match status" value="1"/>
</dbReference>
<feature type="domain" description="Cadherin" evidence="32">
    <location>
        <begin position="2136"/>
        <end position="2241"/>
    </location>
</feature>
<feature type="domain" description="Cadherin" evidence="32">
    <location>
        <begin position="1929"/>
        <end position="2033"/>
    </location>
</feature>
<dbReference type="Pfam" id="PF00017">
    <property type="entry name" value="SH2"/>
    <property type="match status" value="1"/>
</dbReference>
<evidence type="ECO:0000256" key="14">
    <source>
        <dbReference type="ARBA" id="ARBA00022801"/>
    </source>
</evidence>
<dbReference type="CDD" id="cd00053">
    <property type="entry name" value="EGF"/>
    <property type="match status" value="1"/>
</dbReference>
<evidence type="ECO:0000256" key="20">
    <source>
        <dbReference type="ARBA" id="ARBA00023157"/>
    </source>
</evidence>
<evidence type="ECO:0000256" key="13">
    <source>
        <dbReference type="ARBA" id="ARBA00022737"/>
    </source>
</evidence>
<dbReference type="SUPFAM" id="SSF55166">
    <property type="entry name" value="Hedgehog/DD-peptidase"/>
    <property type="match status" value="1"/>
</dbReference>
<feature type="domain" description="Cadherin" evidence="32">
    <location>
        <begin position="568"/>
        <end position="670"/>
    </location>
</feature>
<evidence type="ECO:0000259" key="33">
    <source>
        <dbReference type="PROSITE" id="PS50835"/>
    </source>
</evidence>
<feature type="domain" description="Cadherin" evidence="32">
    <location>
        <begin position="2242"/>
        <end position="2347"/>
    </location>
</feature>
<keyword evidence="9 25" id="KW-0645">Protease</keyword>
<feature type="domain" description="Cadherin" evidence="32">
    <location>
        <begin position="781"/>
        <end position="884"/>
    </location>
</feature>
<evidence type="ECO:0000256" key="2">
    <source>
        <dbReference type="ARBA" id="ARBA00004236"/>
    </source>
</evidence>
<feature type="domain" description="Cadherin" evidence="32">
    <location>
        <begin position="885"/>
        <end position="989"/>
    </location>
</feature>
<keyword evidence="7" id="KW-0964">Secreted</keyword>
<keyword evidence="13" id="KW-0677">Repeat</keyword>
<feature type="domain" description="Cadherin" evidence="32">
    <location>
        <begin position="1721"/>
        <end position="1824"/>
    </location>
</feature>
<dbReference type="PRINTS" id="PR00632">
    <property type="entry name" value="SONICHHOG"/>
</dbReference>
<name>A0A2B4SLS5_STYPI</name>
<dbReference type="OrthoDB" id="6252479at2759"/>
<dbReference type="SMART" id="SM00408">
    <property type="entry name" value="IGc2"/>
    <property type="match status" value="2"/>
</dbReference>
<dbReference type="CDD" id="cd00173">
    <property type="entry name" value="SH2"/>
    <property type="match status" value="1"/>
</dbReference>
<dbReference type="InterPro" id="IPR013783">
    <property type="entry name" value="Ig-like_fold"/>
</dbReference>
<dbReference type="SUPFAM" id="SSF55550">
    <property type="entry name" value="SH2 domain"/>
    <property type="match status" value="1"/>
</dbReference>
<dbReference type="InterPro" id="IPR036179">
    <property type="entry name" value="Ig-like_dom_sf"/>
</dbReference>
<dbReference type="PROSITE" id="PS01186">
    <property type="entry name" value="EGF_2"/>
    <property type="match status" value="1"/>
</dbReference>
<dbReference type="Pfam" id="PF00028">
    <property type="entry name" value="Cadherin"/>
    <property type="match status" value="21"/>
</dbReference>
<evidence type="ECO:0000256" key="26">
    <source>
        <dbReference type="SAM" id="MobiDB-lite"/>
    </source>
</evidence>
<comment type="caution">
    <text evidence="23">Lacks conserved residue(s) required for the propagation of feature annotation.</text>
</comment>
<dbReference type="GO" id="GO:0007156">
    <property type="term" value="P:homophilic cell adhesion via plasma membrane adhesion molecules"/>
    <property type="evidence" value="ECO:0007669"/>
    <property type="project" value="InterPro"/>
</dbReference>
<dbReference type="PROSITE" id="PS50234">
    <property type="entry name" value="VWFA"/>
    <property type="match status" value="1"/>
</dbReference>
<dbReference type="PROSITE" id="PS50268">
    <property type="entry name" value="CADHERIN_2"/>
    <property type="match status" value="21"/>
</dbReference>
<dbReference type="STRING" id="50429.A0A2B4SLS5"/>
<evidence type="ECO:0000256" key="18">
    <source>
        <dbReference type="ARBA" id="ARBA00022989"/>
    </source>
</evidence>
<evidence type="ECO:0000256" key="11">
    <source>
        <dbReference type="ARBA" id="ARBA00022723"/>
    </source>
</evidence>
<evidence type="ECO:0000256" key="28">
    <source>
        <dbReference type="SAM" id="SignalP"/>
    </source>
</evidence>
<evidence type="ECO:0000256" key="25">
    <source>
        <dbReference type="RuleBase" id="RU280812"/>
    </source>
</evidence>
<dbReference type="FunFam" id="2.60.40.60:FF:000024">
    <property type="entry name" value="FAT atypical cadherin 3"/>
    <property type="match status" value="1"/>
</dbReference>
<feature type="domain" description="Cadherin" evidence="32">
    <location>
        <begin position="1413"/>
        <end position="1517"/>
    </location>
</feature>
<dbReference type="PROSITE" id="PS50026">
    <property type="entry name" value="EGF_3"/>
    <property type="match status" value="2"/>
</dbReference>
<dbReference type="FunFam" id="2.60.40.60:FF:000015">
    <property type="entry name" value="FAT atypical cadherin 1"/>
    <property type="match status" value="1"/>
</dbReference>
<evidence type="ECO:0000256" key="5">
    <source>
        <dbReference type="ARBA" id="ARBA00022473"/>
    </source>
</evidence>
<dbReference type="Gene3D" id="3.30.1380.10">
    <property type="match status" value="1"/>
</dbReference>
<evidence type="ECO:0000256" key="1">
    <source>
        <dbReference type="ARBA" id="ARBA00004167"/>
    </source>
</evidence>
<dbReference type="SUPFAM" id="SSF53300">
    <property type="entry name" value="vWA-like"/>
    <property type="match status" value="1"/>
</dbReference>
<dbReference type="Gene3D" id="2.60.40.60">
    <property type="entry name" value="Cadherins"/>
    <property type="match status" value="22"/>
</dbReference>
<dbReference type="Gene3D" id="2.10.25.10">
    <property type="entry name" value="Laminin"/>
    <property type="match status" value="2"/>
</dbReference>
<dbReference type="InterPro" id="IPR003598">
    <property type="entry name" value="Ig_sub2"/>
</dbReference>
<keyword evidence="25" id="KW-0256">Endoplasmic reticulum</keyword>
<dbReference type="SMART" id="SM00112">
    <property type="entry name" value="CA"/>
    <property type="match status" value="21"/>
</dbReference>
<feature type="compositionally biased region" description="Pro residues" evidence="26">
    <location>
        <begin position="3215"/>
        <end position="3224"/>
    </location>
</feature>
<evidence type="ECO:0000256" key="24">
    <source>
        <dbReference type="PROSITE-ProRule" id="PRU00191"/>
    </source>
</evidence>
<dbReference type="GO" id="GO:0005576">
    <property type="term" value="C:extracellular region"/>
    <property type="evidence" value="ECO:0007669"/>
    <property type="project" value="UniProtKB-SubCell"/>
</dbReference>
<feature type="domain" description="VWFA" evidence="31">
    <location>
        <begin position="175"/>
        <end position="351"/>
    </location>
</feature>
<keyword evidence="17" id="KW-0130">Cell adhesion</keyword>
<keyword evidence="16 22" id="KW-0106">Calcium</keyword>
<comment type="subcellular location">
    <subcellularLocation>
        <location evidence="2">Cell membrane</location>
    </subcellularLocation>
    <subcellularLocation>
        <location evidence="1">Membrane</location>
        <topology evidence="1">Single-pass membrane protein</topology>
    </subcellularLocation>
    <subcellularLocation>
        <location evidence="3">Secreted</location>
    </subcellularLocation>
</comment>
<feature type="domain" description="Cadherin" evidence="32">
    <location>
        <begin position="2453"/>
        <end position="2557"/>
    </location>
</feature>
<dbReference type="PROSITE" id="PS00010">
    <property type="entry name" value="ASX_HYDROXYL"/>
    <property type="match status" value="1"/>
</dbReference>
<dbReference type="CDD" id="cd11304">
    <property type="entry name" value="Cadherin_repeat"/>
    <property type="match status" value="21"/>
</dbReference>
<evidence type="ECO:0000256" key="4">
    <source>
        <dbReference type="ARBA" id="ARBA00010649"/>
    </source>
</evidence>
<evidence type="ECO:0000256" key="12">
    <source>
        <dbReference type="ARBA" id="ARBA00022729"/>
    </source>
</evidence>
<feature type="domain" description="EGF-like" evidence="30">
    <location>
        <begin position="3036"/>
        <end position="3072"/>
    </location>
</feature>
<dbReference type="Pfam" id="PF01085">
    <property type="entry name" value="HH_signal"/>
    <property type="match status" value="1"/>
</dbReference>
<feature type="domain" description="Cadherin" evidence="32">
    <location>
        <begin position="1825"/>
        <end position="1929"/>
    </location>
</feature>
<dbReference type="PROSITE" id="PS50835">
    <property type="entry name" value="IG_LIKE"/>
    <property type="match status" value="2"/>
</dbReference>
<feature type="domain" description="EGF-like" evidence="30">
    <location>
        <begin position="2998"/>
        <end position="3034"/>
    </location>
</feature>
<comment type="function">
    <molecule>Protein hedgehog</molecule>
    <text evidence="25">The C-terminal part of the hedgehog protein precursor displays an autoproteolysis activity that results in the cleavage of the full-length protein into two parts (N-product and C-product). In addition, the C-terminal part displays a cholesterol transferase activity that results by the covalent attachment of a cholesterol moiety to the C-terminal of the newly generated N-product.</text>
</comment>
<evidence type="ECO:0000256" key="7">
    <source>
        <dbReference type="ARBA" id="ARBA00022525"/>
    </source>
</evidence>
<dbReference type="PROSITE" id="PS50001">
    <property type="entry name" value="SH2"/>
    <property type="match status" value="1"/>
</dbReference>
<dbReference type="CDD" id="cd01472">
    <property type="entry name" value="vWA_collagen"/>
    <property type="match status" value="1"/>
</dbReference>
<evidence type="ECO:0000259" key="29">
    <source>
        <dbReference type="PROSITE" id="PS50001"/>
    </source>
</evidence>
<dbReference type="InterPro" id="IPR003599">
    <property type="entry name" value="Ig_sub"/>
</dbReference>
<dbReference type="Pfam" id="PF00092">
    <property type="entry name" value="VWA"/>
    <property type="match status" value="1"/>
</dbReference>
<proteinExistence type="inferred from homology"/>
<dbReference type="SUPFAM" id="SSF57196">
    <property type="entry name" value="EGF/Laminin"/>
    <property type="match status" value="2"/>
</dbReference>
<comment type="function">
    <molecule>Protein hedgehog N-product</molecule>
    <text evidence="25">The dually lipidated hedgehog protein N-product is a morphogen which is essential for a variety of patterning events during development.</text>
</comment>
<comment type="caution">
    <text evidence="34">The sequence shown here is derived from an EMBL/GenBank/DDBJ whole genome shotgun (WGS) entry which is preliminary data.</text>
</comment>
<keyword evidence="15 25" id="KW-0068">Autocatalytic cleavage</keyword>
<dbReference type="FunFam" id="2.60.40.60:FF:000020">
    <property type="entry name" value="Dachsous cadherin-related 1b"/>
    <property type="match status" value="7"/>
</dbReference>
<evidence type="ECO:0000256" key="16">
    <source>
        <dbReference type="ARBA" id="ARBA00022837"/>
    </source>
</evidence>
<dbReference type="PROSITE" id="PS00232">
    <property type="entry name" value="CADHERIN_1"/>
    <property type="match status" value="12"/>
</dbReference>
<evidence type="ECO:0000256" key="23">
    <source>
        <dbReference type="PROSITE-ProRule" id="PRU00076"/>
    </source>
</evidence>
<dbReference type="SUPFAM" id="SSF49313">
    <property type="entry name" value="Cadherin-like"/>
    <property type="match status" value="22"/>
</dbReference>
<evidence type="ECO:0000256" key="3">
    <source>
        <dbReference type="ARBA" id="ARBA00004613"/>
    </source>
</evidence>
<dbReference type="InterPro" id="IPR000742">
    <property type="entry name" value="EGF"/>
</dbReference>
<dbReference type="SMART" id="SM00327">
    <property type="entry name" value="VWA"/>
    <property type="match status" value="1"/>
</dbReference>
<keyword evidence="24" id="KW-0727">SH2 domain</keyword>
<gene>
    <name evidence="34" type="primary">FAT4</name>
    <name evidence="34" type="ORF">AWC38_SpisGene5789</name>
</gene>
<feature type="chain" id="PRO_5012744508" description="Hedgehog protein" evidence="28">
    <location>
        <begin position="22"/>
        <end position="3508"/>
    </location>
</feature>
<feature type="domain" description="Cadherin" evidence="32">
    <location>
        <begin position="2034"/>
        <end position="2135"/>
    </location>
</feature>
<dbReference type="GO" id="GO:0008233">
    <property type="term" value="F:peptidase activity"/>
    <property type="evidence" value="ECO:0007669"/>
    <property type="project" value="UniProtKB-UniRule"/>
</dbReference>
<evidence type="ECO:0000259" key="30">
    <source>
        <dbReference type="PROSITE" id="PS50026"/>
    </source>
</evidence>
<feature type="domain" description="Ig-like" evidence="33">
    <location>
        <begin position="2786"/>
        <end position="2846"/>
    </location>
</feature>
<dbReference type="InterPro" id="IPR036860">
    <property type="entry name" value="SH2_dom_sf"/>
</dbReference>
<dbReference type="GO" id="GO:0007267">
    <property type="term" value="P:cell-cell signaling"/>
    <property type="evidence" value="ECO:0007669"/>
    <property type="project" value="InterPro"/>
</dbReference>
<dbReference type="PANTHER" id="PTHR24026:SF126">
    <property type="entry name" value="PROTOCADHERIN FAT 4"/>
    <property type="match status" value="1"/>
</dbReference>
<dbReference type="FunFam" id="2.60.40.60:FF:000039">
    <property type="entry name" value="FAT atypical cadherin 3"/>
    <property type="match status" value="2"/>
</dbReference>
<dbReference type="Gene3D" id="3.40.50.410">
    <property type="entry name" value="von Willebrand factor, type A domain"/>
    <property type="match status" value="1"/>
</dbReference>
<dbReference type="InterPro" id="IPR036465">
    <property type="entry name" value="vWFA_dom_sf"/>
</dbReference>
<dbReference type="GO" id="GO:0005509">
    <property type="term" value="F:calcium ion binding"/>
    <property type="evidence" value="ECO:0007669"/>
    <property type="project" value="UniProtKB-UniRule"/>
</dbReference>
<feature type="domain" description="Cadherin" evidence="32">
    <location>
        <begin position="1621"/>
        <end position="1720"/>
    </location>
</feature>
<dbReference type="SMART" id="SM00181">
    <property type="entry name" value="EGF"/>
    <property type="match status" value="2"/>
</dbReference>
<dbReference type="InterPro" id="IPR000320">
    <property type="entry name" value="Hedgehog_signalling_dom"/>
</dbReference>
<dbReference type="InterPro" id="IPR000152">
    <property type="entry name" value="EGF-type_Asp/Asn_hydroxyl_site"/>
</dbReference>
<evidence type="ECO:0000256" key="19">
    <source>
        <dbReference type="ARBA" id="ARBA00023136"/>
    </source>
</evidence>
<dbReference type="InterPro" id="IPR009045">
    <property type="entry name" value="Zn_M74/Hedgehog-like"/>
</dbReference>
<dbReference type="InterPro" id="IPR007110">
    <property type="entry name" value="Ig-like_dom"/>
</dbReference>
<dbReference type="GO" id="GO:0006508">
    <property type="term" value="P:proteolysis"/>
    <property type="evidence" value="ECO:0007669"/>
    <property type="project" value="UniProtKB-UniRule"/>
</dbReference>
<feature type="domain" description="Cadherin" evidence="32">
    <location>
        <begin position="2558"/>
        <end position="2678"/>
    </location>
</feature>
<feature type="domain" description="Cadherin" evidence="32">
    <location>
        <begin position="1199"/>
        <end position="1303"/>
    </location>
</feature>
<dbReference type="InterPro" id="IPR020894">
    <property type="entry name" value="Cadherin_CS"/>
</dbReference>
<dbReference type="InterPro" id="IPR001657">
    <property type="entry name" value="Hedgehog"/>
</dbReference>
<evidence type="ECO:0000313" key="35">
    <source>
        <dbReference type="Proteomes" id="UP000225706"/>
    </source>
</evidence>
<keyword evidence="18 27" id="KW-1133">Transmembrane helix</keyword>
<keyword evidence="20 23" id="KW-1015">Disulfide bond</keyword>
<organism evidence="34 35">
    <name type="scientific">Stylophora pistillata</name>
    <name type="common">Smooth cauliflower coral</name>
    <dbReference type="NCBI Taxonomy" id="50429"/>
    <lineage>
        <taxon>Eukaryota</taxon>
        <taxon>Metazoa</taxon>
        <taxon>Cnidaria</taxon>
        <taxon>Anthozoa</taxon>
        <taxon>Hexacorallia</taxon>
        <taxon>Scleractinia</taxon>
        <taxon>Astrocoeniina</taxon>
        <taxon>Pocilloporidae</taxon>
        <taxon>Stylophora</taxon>
    </lineage>
</organism>
<evidence type="ECO:0000256" key="9">
    <source>
        <dbReference type="ARBA" id="ARBA00022670"/>
    </source>
</evidence>
<accession>A0A2B4SLS5</accession>
<dbReference type="CDD" id="cd00054">
    <property type="entry name" value="EGF_CA"/>
    <property type="match status" value="1"/>
</dbReference>
<keyword evidence="19 25" id="KW-0472">Membrane</keyword>
<keyword evidence="14 25" id="KW-0378">Hydrolase</keyword>
<dbReference type="PROSITE" id="PS01187">
    <property type="entry name" value="EGF_CA"/>
    <property type="match status" value="1"/>
</dbReference>
<dbReference type="PROSITE" id="PS00022">
    <property type="entry name" value="EGF_1"/>
    <property type="match status" value="2"/>
</dbReference>
<feature type="domain" description="Ig-like" evidence="33">
    <location>
        <begin position="2858"/>
        <end position="2943"/>
    </location>
</feature>
<evidence type="ECO:0000256" key="21">
    <source>
        <dbReference type="ARBA" id="ARBA00023180"/>
    </source>
</evidence>
<evidence type="ECO:0000256" key="27">
    <source>
        <dbReference type="SAM" id="Phobius"/>
    </source>
</evidence>
<dbReference type="GO" id="GO:0005789">
    <property type="term" value="C:endoplasmic reticulum membrane"/>
    <property type="evidence" value="ECO:0007669"/>
    <property type="project" value="UniProtKB-SubCell"/>
</dbReference>
<comment type="subcellular location">
    <molecule>Protein hedgehog N-product</molecule>
    <subcellularLocation>
        <location evidence="25">Cell membrane</location>
        <topology evidence="25">Lipid-anchor</topology>
    </subcellularLocation>
</comment>
<dbReference type="Pfam" id="PF13927">
    <property type="entry name" value="Ig_3"/>
    <property type="match status" value="2"/>
</dbReference>
<evidence type="ECO:0000259" key="31">
    <source>
        <dbReference type="PROSITE" id="PS50234"/>
    </source>
</evidence>
<dbReference type="PRINTS" id="PR00205">
    <property type="entry name" value="CADHERIN"/>
</dbReference>
<feature type="domain" description="Cadherin" evidence="32">
    <location>
        <begin position="1094"/>
        <end position="1198"/>
    </location>
</feature>
<dbReference type="InterPro" id="IPR000980">
    <property type="entry name" value="SH2"/>
</dbReference>
<feature type="domain" description="Cadherin" evidence="32">
    <location>
        <begin position="990"/>
        <end position="1093"/>
    </location>
</feature>
<feature type="domain" description="Cadherin" evidence="32">
    <location>
        <begin position="1304"/>
        <end position="1412"/>
    </location>
</feature>
<dbReference type="FunFam" id="2.60.40.60:FF:000275">
    <property type="entry name" value="Si:dkey-30k22.7"/>
    <property type="match status" value="1"/>
</dbReference>
<sequence>MATTILKLLLIACIGAEFVHSQLRSISLGQRVPDEDEIETCGNIRDIIRRNSARFRKIIVKNTNSEINFANDDCRRMTARAKSKLDVLGSTVKRQWSNVKLKVTLAWTDQIMPQAPISLHYEGRAVRLQTSDGDTGKLSTLAGLAVQAGFDWVNYATKSYIHASVIRDVCQTSVDLAFILDCSGSVGSHNFRKIKDFVKNVVDFFNIGSSGTHVAVVTYSTYPQLEFNLKAHHTKSAIKNAVGNIYYRGGWTYTADALDYVRHNIFTTSQGMRPDQGIPKVTVLLTDGYSNGRSVSGPANQLRNHGVNIFSIGVGNNVNPTELNVIASDPDSTHVFRMSSFNDLSGWVDKLSAVSCDEGAAVSSCDDTITTVESDTFKYFRTQFDTVAKNRISVEVKDIDGISHLYASLTSSNPGPVDPASSKNESDVSPRAISLSLSASNKIVFVAVQGQHSSNKFQLSMWDALFSRDTYVASVTEEQNAPVTVLNENLSPYSYTLKYSIIEGNDGNTFSIDSNSGLIETTKKLDRETKSSYRLTVLGQNTNNRCHKGRAVVLVNVKDINDNPPIFPLASYSATVPEETPANTFVAMVTATDADTGVNAQLTYSIVAGNNDKRFKINDQGEVETTQELNYEDKSSYALTISVKDGGSPSKSATTVLTVIVEDINEPPYFVKDCARNSTCKFSVKENNNRNAPLGMIQAKDPDTGCSSLTYEIVTEQSQNSKVFGIDSSGQVHVLVKLDREMKPHYTAVITVQDCGSPALEVSTRIKVEVLDENDESPRFTLNSYKASVQENIAPGSTVVQVSAFDADAGSNSELSYNLTFGDTSAFMIDPRTGTITSKVSFDRETKASYLLTVRARDHGQNPQDGTATVDITILDVNDNKPAINNLPATKQVPEDKNTGEVVFVVTATDRDLGVNADMRYYIDKGNEQNLFNVDAKTGSMTLARKLDYEIRISYTLKVRVIDRGSPPLSSSADLTISVQDVNDNAPVFSLSSYRATVQENKASGTSFFRVTATDLDSGSNGAITYTIVGGVNGNFFEIDSKGYLLIKNPPDYETKKQFDLMVEARDGGNPAKSATVPVKVFIEDVNDNAPSFNQSSYHLVVREDAAVRKRVGAVFATDKDSGVRGRLLYTITGGNVGSAFTIDGNTGVLSVQSRLDRETTALYTLKVEARDGGNPSKDALVDVQITISDVNDNAPLFDKSSYSASISEAASPPASVVKVFAQDNDVGLNKEITYDIKTGNEDGTFILDKKNGSITLNQTLDREKKAAYGLVVTATDHGTPPLASSVYVMVTVGDVNDNPPSFPHSLYNCTVAENLANGVAVCFVTATDPDSGLNGQLFYSIISGNDGNAFDINTATGEITTQRTLDRESIAVYNLTVKAEDGKNSRSIKSLSDTTSVRVYIMDENDNGPVFDQPAYTFHVLENATMSQLVGRVEAKDKDAGLNGKLTYSISAGNSGDSFKIDPVSGVIRVNSGLDRETQARFALTVVPKDSGSPSLSASVVVTVVIGDVNDNPPMFSRSVFYGIIREDASTGSTVLKVEAKDKDEGSNGQLQFNLQGEGSKNFSIDSRGFIHTSTPLDYEKTSSYILTVIAKDGGSPTQTASAKVNITIVNVDDNVPVFETSSAPTKVREDVAIGTRVVRLNATDADGNDLTFHIIDGNVGGAFAIQNISGLITVASKLDRETFAKYHLAVRAMDASGKSVTNNATIEVVDVNDNAPKFTSPNYSKGIMENLAPGQLVANIKATDKDIGDNAVISYEITSGASNKFKIDSTTGVLTTSDRLDREVASSYRLVITAKDQGKPSLSSTTTVFVTVLDDNDNSPEFSKPFYQASVLENTAITTNVLHLVATDLDDGRNGLVTFSIVSGNTNDAFKIDNSTGFLSVNQNLDREAVAFYSLYISASDNAPNPRSNFVRVNFTVMDKNDNSPAFVNVENFTVIENVQIGANVGSVSATDADAGSNGEIRFSMVKGNGDDAFRIDPVSGQIKVNGRIDREKTDRYVLTIIASDQGKTSMKTAQNFYVTVEDQNDNPPKFDANVFQGTVKENVAVVADVVQVKATDADVGSNADITYRITGGNSQSFFSIDIRTGIINTTAQLDFEKTPVFNLTVSASDSKFTSIVSVIIKVINENDNNPSFPQPTYYVSVAENSAVVTSVVTITAFDVDPFGQLTYSIESVQPGNHSDAFSIDLTSGLISTADVLDREMTDSYVVIVKATDGGKPSLHGSTTVMVNVTDTNDNPPVFKNTSMTAVISEASAVSSYVTKITASDLDTGSNAEISYRIISGNEMSAFAIFSDTGIITTNMELDRENISNYALICRATDHGNKPLHSMSIIVHVTLSDVNDNAPKFDQSVYIVNVTEDVSSGTVVEEIHAVDKDAGLNGLVSYQITDGNDDGTFDIGNGTGVVTVSGKLDRETQDFYTLIITASDSGHPLKSSSVQLLITVTDVNDNAPLFNASSLQGAILENSPIGTSVMRVIATDADVGENAQLMFNFSTNVYVDIFAIDPASGEITALKSLDREKQDLYKLKISVSDHGDPRLSSSADVTITVTDVDDNCPKFVPAVYNATISENLPFNQSIVQVTATDADVKDNEKMLYAIWQGNEGGAFTIDRYGFVRVSSAGVDREVTSSFQLVVRAGRADCGINSTGDGNTAEGGPDDRLAAMAIVNLTVIDQNDNAPRFTRPNYEFPLSSPNDTNIGRIQAIDDDLDLGGVVKFRLLQQIEVERNWKVTVQAYDMGTPSLNKSIDVFVTSRIACQAMVFKVTEDGVIQADTLCNFVKIPTAATRLVGDKHQMSCLAKGNTRPQYRWMKDGRFVSNWDDLGDYIIEHMTEEDEGSYSCLATSSAGLIQSCVAYMTVNEPPKIVVHPQNSSVELGGTVTLACNATGDPLPEFQWYKDSIPMVETSDIDPFKPELVLKDALAQDEARYFCQASNVAVKVRSGWATLKVFGKNALVSMTLSVTNPNQEGTCQMFDKNAFQQLLSKALQANVDVVGFSAPDRCEEHPCNSNPCKNGAVCSKQGLQYACLCRPGWSGDHCELDVDECSGDPCFYNGTCANTAGSYKCNCASAKTGKNCQLEKKACDGNPCKGSKICALSERAPNGYQCVDEGLEMVMVLSGGQQGSLFDIEKQVENIIRSAPNNVNESVNARRVRRADVKLDYGACSVRVTKYQEGKVHFVLLCPPEMKPPEPQSAQRFVCGLLFDAGRSTSCGGSDSMETPVPPTTTPPMEPMEVKLELFARDESGNDLNSAEVIDMINSGRMEELEQNGFKVKSATASYTEPSKADPPSKVGLIVGLTIGFLVLTIAVIAVGLIITKRRKKPQNFHFSLQQRAAMARKDSQECILSRDRSVKNISRSEKHYLNVAYDDICDNSDEEGQQQFMVEVDLGNSKSRKIAMVCDEPYFYEKISTLEAEEMLSSMVQPGTFLVREGASSKEFTLTVRAPEGGPSFRHLPFKYDKASGALLVTEFGTMDDEMNFSSMQELVSHFQVTPITFDEDSPDVVLTHPWNKSVV</sequence>
<keyword evidence="5 25" id="KW-0217">Developmental protein</keyword>
<keyword evidence="35" id="KW-1185">Reference proteome</keyword>
<feature type="domain" description="Cadherin" evidence="32">
    <location>
        <begin position="1518"/>
        <end position="1620"/>
    </location>
</feature>
<keyword evidence="10 27" id="KW-0812">Transmembrane</keyword>
<feature type="disulfide bond" evidence="23">
    <location>
        <begin position="3062"/>
        <end position="3071"/>
    </location>
</feature>
<dbReference type="SUPFAM" id="SSF48726">
    <property type="entry name" value="Immunoglobulin"/>
    <property type="match status" value="2"/>
</dbReference>
<keyword evidence="21" id="KW-0325">Glycoprotein</keyword>
<evidence type="ECO:0000256" key="10">
    <source>
        <dbReference type="ARBA" id="ARBA00022692"/>
    </source>
</evidence>
<feature type="transmembrane region" description="Helical" evidence="27">
    <location>
        <begin position="3286"/>
        <end position="3310"/>
    </location>
</feature>
<dbReference type="GO" id="GO:0000139">
    <property type="term" value="C:Golgi membrane"/>
    <property type="evidence" value="ECO:0007669"/>
    <property type="project" value="UniProtKB-SubCell"/>
</dbReference>